<keyword evidence="3 4" id="KW-0687">Ribonucleoprotein</keyword>
<protein>
    <recommendedName>
        <fullName evidence="7">Ribosomal protein L22p/L17e</fullName>
    </recommendedName>
</protein>
<sequence length="315" mass="36273">MPKIVKINLVTVSLLSTILHYFDRGHISKSETYIQENMPKVAPRFAMGHILPRRSNVGSQFLYTQRHGSRVTWYKRQYFSSRPFAIQRHSGTTPRILLDRSLWKSIWFTKIHLPDINRWERVVNSQRVTEDRYALVEEEGVMHKVNWGLYCERLETELTANQERLPQYTTVMKAVPSNWKKLDIDISVLRGLSLREAMAQCKLSIRKGHQIAFRSLEMALQGAEAKGLDKEHLRVAHISCYPGPTDKQIDIRSRGYYAWKTKKSSHLIVTLAEDPEMVLPDRSCIPYSSLLSLRRAGLSCQPTLLDVPAITADGI</sequence>
<evidence type="ECO:0008006" key="7">
    <source>
        <dbReference type="Google" id="ProtNLM"/>
    </source>
</evidence>
<comment type="similarity">
    <text evidence="1 4">Belongs to the universal ribosomal protein uL22 family.</text>
</comment>
<gene>
    <name evidence="5" type="ORF">TvY486_0043230</name>
</gene>
<evidence type="ECO:0000256" key="3">
    <source>
        <dbReference type="ARBA" id="ARBA00023274"/>
    </source>
</evidence>
<proteinExistence type="inferred from homology"/>
<evidence type="ECO:0000256" key="4">
    <source>
        <dbReference type="RuleBase" id="RU004005"/>
    </source>
</evidence>
<dbReference type="AlphaFoldDB" id="F9WV21"/>
<evidence type="ECO:0000313" key="5">
    <source>
        <dbReference type="EMBL" id="CCD21422.1"/>
    </source>
</evidence>
<dbReference type="Proteomes" id="UP000009027">
    <property type="component" value="Unassembled WGS sequence"/>
</dbReference>
<dbReference type="Gene3D" id="3.90.470.10">
    <property type="entry name" value="Ribosomal protein L22/L17"/>
    <property type="match status" value="1"/>
</dbReference>
<accession>F9WV21</accession>
<dbReference type="EMBL" id="CAEX01007673">
    <property type="protein sequence ID" value="CCD21422.1"/>
    <property type="molecule type" value="Genomic_DNA"/>
</dbReference>
<evidence type="ECO:0000256" key="2">
    <source>
        <dbReference type="ARBA" id="ARBA00022980"/>
    </source>
</evidence>
<dbReference type="GO" id="GO:0006412">
    <property type="term" value="P:translation"/>
    <property type="evidence" value="ECO:0007669"/>
    <property type="project" value="InterPro"/>
</dbReference>
<name>F9WV21_TRYVY</name>
<dbReference type="SUPFAM" id="SSF54843">
    <property type="entry name" value="Ribosomal protein L22"/>
    <property type="match status" value="1"/>
</dbReference>
<dbReference type="InterPro" id="IPR001063">
    <property type="entry name" value="Ribosomal_uL22"/>
</dbReference>
<dbReference type="PANTHER" id="PTHR13501:SF10">
    <property type="entry name" value="LARGE RIBOSOMAL SUBUNIT PROTEIN UL22M"/>
    <property type="match status" value="1"/>
</dbReference>
<keyword evidence="2 4" id="KW-0689">Ribosomal protein</keyword>
<dbReference type="GO" id="GO:0015934">
    <property type="term" value="C:large ribosomal subunit"/>
    <property type="evidence" value="ECO:0007669"/>
    <property type="project" value="InterPro"/>
</dbReference>
<reference evidence="5 6" key="1">
    <citation type="journal article" date="2012" name="Proc. Natl. Acad. Sci. U.S.A.">
        <title>Antigenic diversity is generated by distinct evolutionary mechanisms in African trypanosome species.</title>
        <authorList>
            <person name="Jackson A.P."/>
            <person name="Berry A."/>
            <person name="Aslett M."/>
            <person name="Allison H.C."/>
            <person name="Burton P."/>
            <person name="Vavrova-Anderson J."/>
            <person name="Brown R."/>
            <person name="Browne H."/>
            <person name="Corton N."/>
            <person name="Hauser H."/>
            <person name="Gamble J."/>
            <person name="Gilderthorp R."/>
            <person name="Marcello L."/>
            <person name="McQuillan J."/>
            <person name="Otto T.D."/>
            <person name="Quail M.A."/>
            <person name="Sanders M.J."/>
            <person name="van Tonder A."/>
            <person name="Ginger M.L."/>
            <person name="Field M.C."/>
            <person name="Barry J.D."/>
            <person name="Hertz-Fowler C."/>
            <person name="Berriman M."/>
        </authorList>
    </citation>
    <scope>NUCLEOTIDE SEQUENCE</scope>
    <source>
        <strain evidence="5 6">Y486</strain>
    </source>
</reference>
<dbReference type="InterPro" id="IPR047867">
    <property type="entry name" value="Ribosomal_uL22_bac/org-type"/>
</dbReference>
<dbReference type="GO" id="GO:0003735">
    <property type="term" value="F:structural constituent of ribosome"/>
    <property type="evidence" value="ECO:0007669"/>
    <property type="project" value="InterPro"/>
</dbReference>
<dbReference type="InterPro" id="IPR036394">
    <property type="entry name" value="Ribosomal_uL22_sf"/>
</dbReference>
<evidence type="ECO:0000313" key="6">
    <source>
        <dbReference type="Proteomes" id="UP000009027"/>
    </source>
</evidence>
<dbReference type="VEuPathDB" id="TriTrypDB:TvY486_0043230"/>
<evidence type="ECO:0000256" key="1">
    <source>
        <dbReference type="ARBA" id="ARBA00009451"/>
    </source>
</evidence>
<dbReference type="FunFam" id="3.90.470.10:FF:000019">
    <property type="entry name" value="Ribosomal protein L22p/L17e"/>
    <property type="match status" value="1"/>
</dbReference>
<keyword evidence="6" id="KW-1185">Reference proteome</keyword>
<organism evidence="5 6">
    <name type="scientific">Trypanosoma vivax (strain Y486)</name>
    <dbReference type="NCBI Taxonomy" id="1055687"/>
    <lineage>
        <taxon>Eukaryota</taxon>
        <taxon>Discoba</taxon>
        <taxon>Euglenozoa</taxon>
        <taxon>Kinetoplastea</taxon>
        <taxon>Metakinetoplastina</taxon>
        <taxon>Trypanosomatida</taxon>
        <taxon>Trypanosomatidae</taxon>
        <taxon>Trypanosoma</taxon>
        <taxon>Duttonella</taxon>
    </lineage>
</organism>
<dbReference type="PANTHER" id="PTHR13501">
    <property type="entry name" value="CHLOROPLAST 50S RIBOSOMAL PROTEIN L22-RELATED"/>
    <property type="match status" value="1"/>
</dbReference>
<dbReference type="Pfam" id="PF00237">
    <property type="entry name" value="Ribosomal_L22"/>
    <property type="match status" value="1"/>
</dbReference>